<gene>
    <name evidence="2" type="ORF">RIMI_LOCUS8082882</name>
</gene>
<dbReference type="Proteomes" id="UP001176940">
    <property type="component" value="Unassembled WGS sequence"/>
</dbReference>
<name>A0ABN9LDS8_9NEOB</name>
<accession>A0ABN9LDS8</accession>
<dbReference type="InterPro" id="IPR052387">
    <property type="entry name" value="Fibrocystin"/>
</dbReference>
<reference evidence="2" key="1">
    <citation type="submission" date="2023-07" db="EMBL/GenBank/DDBJ databases">
        <authorList>
            <person name="Stuckert A."/>
        </authorList>
    </citation>
    <scope>NUCLEOTIDE SEQUENCE</scope>
</reference>
<dbReference type="PANTHER" id="PTHR46769">
    <property type="entry name" value="POLYCYSTIC KIDNEY AND HEPATIC DISEASE 1 (AUTOSOMAL RECESSIVE)-LIKE 1"/>
    <property type="match status" value="1"/>
</dbReference>
<evidence type="ECO:0000313" key="2">
    <source>
        <dbReference type="EMBL" id="CAJ0939637.1"/>
    </source>
</evidence>
<sequence length="188" mass="20292">GASTESIGDNHHVQKLQTGGEDITLVATRLQAASPPIGGTFSVDLSGAIISGIPVHVSPSDLRDLLTHHTDDITHPYIDVSDFTIAKDVNTCHKIVWTLTWRNMTGDLPNFLQVFAENLTGLEPSIITRVVYDGGVFIWPIFGDMLASSNPQPQVIVNVNDVPAQCSGTCSFQHLLTATPVVTDIQYT</sequence>
<keyword evidence="1" id="KW-0732">Signal</keyword>
<dbReference type="PANTHER" id="PTHR46769:SF1">
    <property type="entry name" value="FIBROCYSTIN"/>
    <property type="match status" value="1"/>
</dbReference>
<dbReference type="EMBL" id="CAUEEQ010015751">
    <property type="protein sequence ID" value="CAJ0939637.1"/>
    <property type="molecule type" value="Genomic_DNA"/>
</dbReference>
<proteinExistence type="predicted"/>
<feature type="non-terminal residue" evidence="2">
    <location>
        <position position="1"/>
    </location>
</feature>
<protein>
    <submittedName>
        <fullName evidence="2">Uncharacterized protein</fullName>
    </submittedName>
</protein>
<keyword evidence="3" id="KW-1185">Reference proteome</keyword>
<evidence type="ECO:0000313" key="3">
    <source>
        <dbReference type="Proteomes" id="UP001176940"/>
    </source>
</evidence>
<evidence type="ECO:0000256" key="1">
    <source>
        <dbReference type="ARBA" id="ARBA00022729"/>
    </source>
</evidence>
<organism evidence="2 3">
    <name type="scientific">Ranitomeya imitator</name>
    <name type="common">mimic poison frog</name>
    <dbReference type="NCBI Taxonomy" id="111125"/>
    <lineage>
        <taxon>Eukaryota</taxon>
        <taxon>Metazoa</taxon>
        <taxon>Chordata</taxon>
        <taxon>Craniata</taxon>
        <taxon>Vertebrata</taxon>
        <taxon>Euteleostomi</taxon>
        <taxon>Amphibia</taxon>
        <taxon>Batrachia</taxon>
        <taxon>Anura</taxon>
        <taxon>Neobatrachia</taxon>
        <taxon>Hyloidea</taxon>
        <taxon>Dendrobatidae</taxon>
        <taxon>Dendrobatinae</taxon>
        <taxon>Ranitomeya</taxon>
    </lineage>
</organism>
<feature type="non-terminal residue" evidence="2">
    <location>
        <position position="188"/>
    </location>
</feature>
<comment type="caution">
    <text evidence="2">The sequence shown here is derived from an EMBL/GenBank/DDBJ whole genome shotgun (WGS) entry which is preliminary data.</text>
</comment>